<accession>A0A194AGN2</accession>
<reference evidence="2" key="1">
    <citation type="submission" date="2016-06" db="EMBL/GenBank/DDBJ databases">
        <title>Draft genome sequence of Desulfoplanes formicivorans strain Pf12B.</title>
        <authorList>
            <person name="Watanabe M."/>
            <person name="Kojima H."/>
            <person name="Fukui M."/>
        </authorList>
    </citation>
    <scope>NUCLEOTIDE SEQUENCE [LARGE SCALE GENOMIC DNA]</scope>
    <source>
        <strain evidence="2">Pf12B</strain>
    </source>
</reference>
<dbReference type="STRING" id="1592317.DPF_0944"/>
<evidence type="ECO:0008006" key="3">
    <source>
        <dbReference type="Google" id="ProtNLM"/>
    </source>
</evidence>
<gene>
    <name evidence="1" type="ORF">DPF_0944</name>
</gene>
<dbReference type="EMBL" id="BDFE01000009">
    <property type="protein sequence ID" value="GAU08241.1"/>
    <property type="molecule type" value="Genomic_DNA"/>
</dbReference>
<protein>
    <recommendedName>
        <fullName evidence="3">Methyltransferase</fullName>
    </recommendedName>
</protein>
<organism evidence="1 2">
    <name type="scientific">Desulfoplanes formicivorans</name>
    <dbReference type="NCBI Taxonomy" id="1592317"/>
    <lineage>
        <taxon>Bacteria</taxon>
        <taxon>Pseudomonadati</taxon>
        <taxon>Thermodesulfobacteriota</taxon>
        <taxon>Desulfovibrionia</taxon>
        <taxon>Desulfovibrionales</taxon>
        <taxon>Desulfoplanaceae</taxon>
        <taxon>Desulfoplanes</taxon>
    </lineage>
</organism>
<dbReference type="InterPro" id="IPR029063">
    <property type="entry name" value="SAM-dependent_MTases_sf"/>
</dbReference>
<dbReference type="AlphaFoldDB" id="A0A194AGN2"/>
<dbReference type="Proteomes" id="UP000095200">
    <property type="component" value="Unassembled WGS sequence"/>
</dbReference>
<evidence type="ECO:0000313" key="2">
    <source>
        <dbReference type="Proteomes" id="UP000095200"/>
    </source>
</evidence>
<name>A0A194AGN2_9BACT</name>
<proteinExistence type="predicted"/>
<keyword evidence="2" id="KW-1185">Reference proteome</keyword>
<evidence type="ECO:0000313" key="1">
    <source>
        <dbReference type="EMBL" id="GAU08241.1"/>
    </source>
</evidence>
<comment type="caution">
    <text evidence="1">The sequence shown here is derived from an EMBL/GenBank/DDBJ whole genome shotgun (WGS) entry which is preliminary data.</text>
</comment>
<dbReference type="SUPFAM" id="SSF53335">
    <property type="entry name" value="S-adenosyl-L-methionine-dependent methyltransferases"/>
    <property type="match status" value="1"/>
</dbReference>
<sequence length="252" mass="28113">MSETMKRVGWIIQRQENGSWTVQASKARNYVFSPQTGWSVPLQEIERVLQEDVKALESGNLDPSRTLSRTTALDHTKHPSRPVVWICKNGLVAGKRVLHLGTGLDRFAGKTMLNAGAVSVTDYDPNFFPDRSVLGKIYDVVVCNYVLNVLPPVERKLVYTDIATCTAPCGRAYLCVQGKWPVLNRHRIVGTFEDGYVVQDGPSPHFRKGYDSAEFLAEIISAMGGKARVLCMFYSNTLAQWIPGFSTARRDT</sequence>